<dbReference type="Proteomes" id="UP000197019">
    <property type="component" value="Chromosome"/>
</dbReference>
<feature type="signal peptide" evidence="1">
    <location>
        <begin position="1"/>
        <end position="26"/>
    </location>
</feature>
<protein>
    <recommendedName>
        <fullName evidence="6">Spore coat protein U domain-containing protein</fullName>
    </recommendedName>
</protein>
<accession>A0A1Z4C1Z2</accession>
<evidence type="ECO:0008006" key="6">
    <source>
        <dbReference type="Google" id="ProtNLM"/>
    </source>
</evidence>
<dbReference type="Proteomes" id="UP000237423">
    <property type="component" value="Unassembled WGS sequence"/>
</dbReference>
<evidence type="ECO:0000313" key="4">
    <source>
        <dbReference type="Proteomes" id="UP000197019"/>
    </source>
</evidence>
<gene>
    <name evidence="3" type="ORF">AADEFJLK_00086</name>
    <name evidence="2" type="ORF">CEK71_16455</name>
</gene>
<reference evidence="2 4" key="1">
    <citation type="submission" date="2017-06" db="EMBL/GenBank/DDBJ databases">
        <title>Genome Sequencing of the methanotroph Methylovulum psychrotolerants str. HV10-M2 isolated from a high-altitude environment.</title>
        <authorList>
            <person name="Mateos-Rivera A."/>
        </authorList>
    </citation>
    <scope>NUCLEOTIDE SEQUENCE [LARGE SCALE GENOMIC DNA]</scope>
    <source>
        <strain evidence="2 4">HV10_M2</strain>
    </source>
</reference>
<evidence type="ECO:0000313" key="5">
    <source>
        <dbReference type="Proteomes" id="UP000237423"/>
    </source>
</evidence>
<dbReference type="AlphaFoldDB" id="A0A1Z4C1Z2"/>
<dbReference type="KEGG" id="mpsy:CEK71_16455"/>
<dbReference type="OrthoDB" id="9985560at2"/>
<feature type="chain" id="PRO_5036031043" description="Spore coat protein U domain-containing protein" evidence="1">
    <location>
        <begin position="27"/>
        <end position="131"/>
    </location>
</feature>
<keyword evidence="1" id="KW-0732">Signal</keyword>
<sequence length="131" mass="13603">MRTTNIRFLLATIAVSAMGMASNVMAAPLTTSPAWSDSGQSYHACNAVNVSLVPQTVTIDLINSSGTVVSTATPTLAVGTSAEVALGSGGDFGGFASCRFTTAKNFTIRGNMTVFRWTGTFYDSLAVIEAH</sequence>
<proteinExistence type="predicted"/>
<dbReference type="EMBL" id="PGFZ01000001">
    <property type="protein sequence ID" value="POZ53077.1"/>
    <property type="molecule type" value="Genomic_DNA"/>
</dbReference>
<evidence type="ECO:0000256" key="1">
    <source>
        <dbReference type="SAM" id="SignalP"/>
    </source>
</evidence>
<organism evidence="2 4">
    <name type="scientific">Methylovulum psychrotolerans</name>
    <dbReference type="NCBI Taxonomy" id="1704499"/>
    <lineage>
        <taxon>Bacteria</taxon>
        <taxon>Pseudomonadati</taxon>
        <taxon>Pseudomonadota</taxon>
        <taxon>Gammaproteobacteria</taxon>
        <taxon>Methylococcales</taxon>
        <taxon>Methylococcaceae</taxon>
        <taxon>Methylovulum</taxon>
    </lineage>
</organism>
<keyword evidence="4" id="KW-1185">Reference proteome</keyword>
<dbReference type="RefSeq" id="WP_088620397.1">
    <property type="nucleotide sequence ID" value="NZ_CP022129.1"/>
</dbReference>
<reference evidence="3 5" key="2">
    <citation type="submission" date="2017-11" db="EMBL/GenBank/DDBJ databases">
        <title>Draft Genome Sequence of Methylobacter psychrotolerans Sph1T, an Obligate Methanotroph from Low-Temperature Environments.</title>
        <authorList>
            <person name="Oshkin I.Y."/>
            <person name="Miroshnikov K."/>
            <person name="Belova S.E."/>
            <person name="Korzhenkov A."/>
            <person name="Toshchakov S.V."/>
            <person name="Dedysh S.N."/>
        </authorList>
    </citation>
    <scope>NUCLEOTIDE SEQUENCE [LARGE SCALE GENOMIC DNA]</scope>
    <source>
        <strain evidence="3 5">Sph1</strain>
    </source>
</reference>
<evidence type="ECO:0000313" key="2">
    <source>
        <dbReference type="EMBL" id="ASF47525.1"/>
    </source>
</evidence>
<evidence type="ECO:0000313" key="3">
    <source>
        <dbReference type="EMBL" id="POZ53077.1"/>
    </source>
</evidence>
<name>A0A1Z4C1Z2_9GAMM</name>
<dbReference type="EMBL" id="CP022129">
    <property type="protein sequence ID" value="ASF47525.1"/>
    <property type="molecule type" value="Genomic_DNA"/>
</dbReference>